<dbReference type="Proteomes" id="UP001652620">
    <property type="component" value="Chromosome 1"/>
</dbReference>
<feature type="region of interest" description="Disordered" evidence="1">
    <location>
        <begin position="1"/>
        <end position="43"/>
    </location>
</feature>
<evidence type="ECO:0000256" key="1">
    <source>
        <dbReference type="SAM" id="MobiDB-lite"/>
    </source>
</evidence>
<dbReference type="GeneID" id="125777470"/>
<feature type="compositionally biased region" description="Polar residues" evidence="1">
    <location>
        <begin position="135"/>
        <end position="156"/>
    </location>
</feature>
<sequence>MDVEEIRSNPLSVRSATTANTSSATPIAAPRRQQSSIPPAREVGEEHFEEYVNKLDKQAAWEDVFYNWPAQTWTYARDSLFGLWKSRTMSKRDNARNTGSGGGKEKVMDEADLAILDILESDSAVVDGLNLPESYGNSENLPSAENDSRISISEETIANPPLNPRKRKRSTKFPSETLDREKKCRMELLEVEVYYRKLQCLKLERELLLPPSAITQGITTAETENVSRLLFEEV</sequence>
<dbReference type="RefSeq" id="XP_049308460.1">
    <property type="nucleotide sequence ID" value="XM_049452503.1"/>
</dbReference>
<name>A0ABM3JGV5_BACDO</name>
<organism evidence="2 3">
    <name type="scientific">Bactrocera dorsalis</name>
    <name type="common">Oriental fruit fly</name>
    <name type="synonym">Dacus dorsalis</name>
    <dbReference type="NCBI Taxonomy" id="27457"/>
    <lineage>
        <taxon>Eukaryota</taxon>
        <taxon>Metazoa</taxon>
        <taxon>Ecdysozoa</taxon>
        <taxon>Arthropoda</taxon>
        <taxon>Hexapoda</taxon>
        <taxon>Insecta</taxon>
        <taxon>Pterygota</taxon>
        <taxon>Neoptera</taxon>
        <taxon>Endopterygota</taxon>
        <taxon>Diptera</taxon>
        <taxon>Brachycera</taxon>
        <taxon>Muscomorpha</taxon>
        <taxon>Tephritoidea</taxon>
        <taxon>Tephritidae</taxon>
        <taxon>Bactrocera</taxon>
        <taxon>Bactrocera</taxon>
    </lineage>
</organism>
<gene>
    <name evidence="3" type="primary">LOC125777470</name>
</gene>
<feature type="compositionally biased region" description="Low complexity" evidence="1">
    <location>
        <begin position="12"/>
        <end position="29"/>
    </location>
</feature>
<evidence type="ECO:0000313" key="2">
    <source>
        <dbReference type="Proteomes" id="UP001652620"/>
    </source>
</evidence>
<keyword evidence="2" id="KW-1185">Reference proteome</keyword>
<proteinExistence type="predicted"/>
<evidence type="ECO:0000313" key="3">
    <source>
        <dbReference type="RefSeq" id="XP_049308460.1"/>
    </source>
</evidence>
<reference evidence="3" key="2">
    <citation type="submission" date="2025-08" db="UniProtKB">
        <authorList>
            <consortium name="RefSeq"/>
        </authorList>
    </citation>
    <scope>IDENTIFICATION</scope>
    <source>
        <tissue evidence="3">Adult</tissue>
    </source>
</reference>
<protein>
    <submittedName>
        <fullName evidence="3">Uncharacterized protein LOC125777470</fullName>
    </submittedName>
</protein>
<reference evidence="2" key="1">
    <citation type="submission" date="2025-05" db="UniProtKB">
        <authorList>
            <consortium name="RefSeq"/>
        </authorList>
    </citation>
    <scope>NUCLEOTIDE SEQUENCE [LARGE SCALE GENOMIC DNA]</scope>
</reference>
<accession>A0ABM3JGV5</accession>
<feature type="region of interest" description="Disordered" evidence="1">
    <location>
        <begin position="135"/>
        <end position="177"/>
    </location>
</feature>